<reference evidence="2" key="2">
    <citation type="submission" date="2021-09" db="EMBL/GenBank/DDBJ databases">
        <authorList>
            <person name="Gilroy R."/>
        </authorList>
    </citation>
    <scope>NUCLEOTIDE SEQUENCE</scope>
    <source>
        <strain evidence="2">ChiGjej5B5-22894</strain>
    </source>
</reference>
<dbReference type="EMBL" id="DYUE01000091">
    <property type="protein sequence ID" value="HJG90766.1"/>
    <property type="molecule type" value="Genomic_DNA"/>
</dbReference>
<dbReference type="Proteomes" id="UP000742460">
    <property type="component" value="Unassembled WGS sequence"/>
</dbReference>
<organism evidence="2 3">
    <name type="scientific">Brachybacterium massiliense</name>
    <dbReference type="NCBI Taxonomy" id="1755098"/>
    <lineage>
        <taxon>Bacteria</taxon>
        <taxon>Bacillati</taxon>
        <taxon>Actinomycetota</taxon>
        <taxon>Actinomycetes</taxon>
        <taxon>Micrococcales</taxon>
        <taxon>Dermabacteraceae</taxon>
        <taxon>Brachybacterium</taxon>
    </lineage>
</organism>
<sequence length="364" mass="39143">MSTREEGRRAAQLHDVLDSAVRTVTWVGEDAEQLRTRWQGVSAQWRSTLEALAACGDELDEHAQAQERASAVEGGPAGIAEDGAAEYDDTGFAWIGWHNGLFGFDGGFNPFTGRRNLRDDIPIDDPSEYGIASMNQEGVPNCITIAMLGGLSEQDPQYFMDRIEQIGPEHYEVTLYQDGKPVTVTVDGEVISNGARGSDGLQNWMTLYEAALVQHGVLEEDGSYAGSAGTVVEAVTGVPMPQDLQILQDPVSGTGLGWDIESFGSGRTLDAQAIEALQDQGYTVVLGTENSDADREGVSLVENHAYLVAGANGSTIHLENPWGAGSDYTGGNGDRAPHLTPEQIMANIDSVYAAPPRDQWVEER</sequence>
<accession>A0A921MVB8</accession>
<dbReference type="AlphaFoldDB" id="A0A921MVB8"/>
<reference evidence="2" key="1">
    <citation type="journal article" date="2021" name="PeerJ">
        <title>Extensive microbial diversity within the chicken gut microbiome revealed by metagenomics and culture.</title>
        <authorList>
            <person name="Gilroy R."/>
            <person name="Ravi A."/>
            <person name="Getino M."/>
            <person name="Pursley I."/>
            <person name="Horton D.L."/>
            <person name="Alikhan N.F."/>
            <person name="Baker D."/>
            <person name="Gharbi K."/>
            <person name="Hall N."/>
            <person name="Watson M."/>
            <person name="Adriaenssens E.M."/>
            <person name="Foster-Nyarko E."/>
            <person name="Jarju S."/>
            <person name="Secka A."/>
            <person name="Antonio M."/>
            <person name="Oren A."/>
            <person name="Chaudhuri R.R."/>
            <person name="La Ragione R."/>
            <person name="Hildebrand F."/>
            <person name="Pallen M.J."/>
        </authorList>
    </citation>
    <scope>NUCLEOTIDE SEQUENCE</scope>
    <source>
        <strain evidence="2">ChiGjej5B5-22894</strain>
    </source>
</reference>
<proteinExistence type="predicted"/>
<evidence type="ECO:0008006" key="4">
    <source>
        <dbReference type="Google" id="ProtNLM"/>
    </source>
</evidence>
<gene>
    <name evidence="2" type="ORF">K8V81_03480</name>
</gene>
<name>A0A921MVB8_9MICO</name>
<dbReference type="SUPFAM" id="SSF54001">
    <property type="entry name" value="Cysteine proteinases"/>
    <property type="match status" value="1"/>
</dbReference>
<protein>
    <recommendedName>
        <fullName evidence="4">Calpain catalytic domain-containing protein</fullName>
    </recommendedName>
</protein>
<evidence type="ECO:0000256" key="1">
    <source>
        <dbReference type="SAM" id="MobiDB-lite"/>
    </source>
</evidence>
<evidence type="ECO:0000313" key="3">
    <source>
        <dbReference type="Proteomes" id="UP000742460"/>
    </source>
</evidence>
<evidence type="ECO:0000313" key="2">
    <source>
        <dbReference type="EMBL" id="HJG90766.1"/>
    </source>
</evidence>
<dbReference type="InterPro" id="IPR038765">
    <property type="entry name" value="Papain-like_cys_pep_sf"/>
</dbReference>
<feature type="region of interest" description="Disordered" evidence="1">
    <location>
        <begin position="64"/>
        <end position="83"/>
    </location>
</feature>
<comment type="caution">
    <text evidence="2">The sequence shown here is derived from an EMBL/GenBank/DDBJ whole genome shotgun (WGS) entry which is preliminary data.</text>
</comment>